<reference evidence="2" key="1">
    <citation type="submission" date="2020-01" db="EMBL/GenBank/DDBJ databases">
        <title>Insect and environment-associated Actinomycetes.</title>
        <authorList>
            <person name="Currrie C."/>
            <person name="Chevrette M."/>
            <person name="Carlson C."/>
            <person name="Stubbendieck R."/>
            <person name="Wendt-Pienkowski E."/>
        </authorList>
    </citation>
    <scope>NUCLEOTIDE SEQUENCE</scope>
    <source>
        <strain evidence="2">SID12501</strain>
    </source>
</reference>
<evidence type="ECO:0000313" key="2">
    <source>
        <dbReference type="EMBL" id="NEC89352.1"/>
    </source>
</evidence>
<keyword evidence="1" id="KW-0812">Transmembrane</keyword>
<accession>A0A6B3BYF8</accession>
<protein>
    <submittedName>
        <fullName evidence="2">Uncharacterized protein</fullName>
    </submittedName>
</protein>
<dbReference type="AlphaFoldDB" id="A0A6B3BYF8"/>
<feature type="transmembrane region" description="Helical" evidence="1">
    <location>
        <begin position="51"/>
        <end position="70"/>
    </location>
</feature>
<dbReference type="EMBL" id="JAAGLU010000023">
    <property type="protein sequence ID" value="NEC89352.1"/>
    <property type="molecule type" value="Genomic_DNA"/>
</dbReference>
<comment type="caution">
    <text evidence="2">The sequence shown here is derived from an EMBL/GenBank/DDBJ whole genome shotgun (WGS) entry which is preliminary data.</text>
</comment>
<keyword evidence="1" id="KW-1133">Transmembrane helix</keyword>
<dbReference type="RefSeq" id="WP_164318139.1">
    <property type="nucleotide sequence ID" value="NZ_JAAGLU010000023.1"/>
</dbReference>
<keyword evidence="1" id="KW-0472">Membrane</keyword>
<evidence type="ECO:0000256" key="1">
    <source>
        <dbReference type="SAM" id="Phobius"/>
    </source>
</evidence>
<sequence length="151" mass="16860">MIEFEYFLARAAVERFTDREEREQLIDSMRKVNAGEMDPDSLIDFNSFLGIAWWGVVLTAFTFGAIAYVITDSLSPESVAAAVGRFAFSLTSGITLFQLVITARRQMGEAGRRGSFRLAKFRIALLPSWLDLMVIVALCVPMFYINPFAAG</sequence>
<feature type="transmembrane region" description="Helical" evidence="1">
    <location>
        <begin position="123"/>
        <end position="145"/>
    </location>
</feature>
<gene>
    <name evidence="2" type="ORF">G3I71_26860</name>
</gene>
<name>A0A6B3BYF8_9ACTN</name>
<organism evidence="2">
    <name type="scientific">Streptomyces sp. SID12501</name>
    <dbReference type="NCBI Taxonomy" id="2706042"/>
    <lineage>
        <taxon>Bacteria</taxon>
        <taxon>Bacillati</taxon>
        <taxon>Actinomycetota</taxon>
        <taxon>Actinomycetes</taxon>
        <taxon>Kitasatosporales</taxon>
        <taxon>Streptomycetaceae</taxon>
        <taxon>Streptomyces</taxon>
    </lineage>
</organism>
<feature type="transmembrane region" description="Helical" evidence="1">
    <location>
        <begin position="82"/>
        <end position="102"/>
    </location>
</feature>
<proteinExistence type="predicted"/>